<dbReference type="InterPro" id="IPR036291">
    <property type="entry name" value="NAD(P)-bd_dom_sf"/>
</dbReference>
<dbReference type="EMBL" id="LVKK01000006">
    <property type="protein sequence ID" value="OAG44145.1"/>
    <property type="molecule type" value="Genomic_DNA"/>
</dbReference>
<dbReference type="PROSITE" id="PS00061">
    <property type="entry name" value="ADH_SHORT"/>
    <property type="match status" value="1"/>
</dbReference>
<evidence type="ECO:0000256" key="2">
    <source>
        <dbReference type="ARBA" id="ARBA00022857"/>
    </source>
</evidence>
<dbReference type="PANTHER" id="PTHR24321:SF8">
    <property type="entry name" value="ESTRADIOL 17-BETA-DEHYDROGENASE 8-RELATED"/>
    <property type="match status" value="1"/>
</dbReference>
<dbReference type="AlphaFoldDB" id="A0A177FIM2"/>
<dbReference type="Gene3D" id="3.40.50.720">
    <property type="entry name" value="NAD(P)-binding Rossmann-like Domain"/>
    <property type="match status" value="1"/>
</dbReference>
<sequence>MASIAGKVFALTGASSGLGLATCCRLARLNARAISIGDINPGLFDSARKKLQSINPDTQVSMTKVDVASSLDVNAWIKDTVNTFDGLDGAVNCAGVINMSANQQTPLFLNETDETWNRVVNVNLTGILYSMRAQVKAMMELPKAPRSIVNIASAASLFHDPTILSYCVTKHAVACLTTTVSKELGPLGIRLNAVSPSATKTGMALSWYKDEEEAEADMARRGVILLDPERVAETITWLLSEDSTGINGVNVPVGASASYDSGYWTPTTTLYWTPTTTSYWSYWTPSTTYVTSYTQANVIVTVTSVLPCPVTSTVVYWECCDQCENNCYNPPTVYQPTGWVGTTTVTSYTTTTPAPEAVQTITSNGLVIVMVESTGAQQSATPSVVYEVSNEAGPLQEGLMSSLWPMGIMLAAIATIMIML</sequence>
<dbReference type="RefSeq" id="XP_022516097.1">
    <property type="nucleotide sequence ID" value="XM_022651584.1"/>
</dbReference>
<dbReference type="Proteomes" id="UP000077002">
    <property type="component" value="Unassembled WGS sequence"/>
</dbReference>
<comment type="similarity">
    <text evidence="1">Belongs to the short-chain dehydrogenases/reductases (SDR) family.</text>
</comment>
<dbReference type="GeneID" id="34596780"/>
<evidence type="ECO:0000256" key="1">
    <source>
        <dbReference type="ARBA" id="ARBA00006484"/>
    </source>
</evidence>
<protein>
    <submittedName>
        <fullName evidence="4">Uncharacterized protein</fullName>
    </submittedName>
</protein>
<comment type="caution">
    <text evidence="4">The sequence shown here is derived from an EMBL/GenBank/DDBJ whole genome shotgun (WGS) entry which is preliminary data.</text>
</comment>
<dbReference type="CDD" id="cd05233">
    <property type="entry name" value="SDR_c"/>
    <property type="match status" value="1"/>
</dbReference>
<dbReference type="PRINTS" id="PR00081">
    <property type="entry name" value="GDHRDH"/>
</dbReference>
<proteinExistence type="inferred from homology"/>
<gene>
    <name evidence="4" type="ORF">AYO21_01602</name>
</gene>
<organism evidence="4 5">
    <name type="scientific">Fonsecaea monophora</name>
    <dbReference type="NCBI Taxonomy" id="254056"/>
    <lineage>
        <taxon>Eukaryota</taxon>
        <taxon>Fungi</taxon>
        <taxon>Dikarya</taxon>
        <taxon>Ascomycota</taxon>
        <taxon>Pezizomycotina</taxon>
        <taxon>Eurotiomycetes</taxon>
        <taxon>Chaetothyriomycetidae</taxon>
        <taxon>Chaetothyriales</taxon>
        <taxon>Herpotrichiellaceae</taxon>
        <taxon>Fonsecaea</taxon>
    </lineage>
</organism>
<evidence type="ECO:0000313" key="5">
    <source>
        <dbReference type="Proteomes" id="UP000077002"/>
    </source>
</evidence>
<evidence type="ECO:0000313" key="4">
    <source>
        <dbReference type="EMBL" id="OAG44145.1"/>
    </source>
</evidence>
<evidence type="ECO:0000256" key="3">
    <source>
        <dbReference type="ARBA" id="ARBA00023002"/>
    </source>
</evidence>
<dbReference type="Pfam" id="PF13561">
    <property type="entry name" value="adh_short_C2"/>
    <property type="match status" value="1"/>
</dbReference>
<dbReference type="InterPro" id="IPR020904">
    <property type="entry name" value="Sc_DH/Rdtase_CS"/>
</dbReference>
<dbReference type="PANTHER" id="PTHR24321">
    <property type="entry name" value="DEHYDROGENASES, SHORT CHAIN"/>
    <property type="match status" value="1"/>
</dbReference>
<reference evidence="4 5" key="1">
    <citation type="submission" date="2016-03" db="EMBL/GenBank/DDBJ databases">
        <title>Draft genome sequence of the Fonsecaea monophora CBS 269.37.</title>
        <authorList>
            <person name="Bombassaro A."/>
            <person name="Vinicius W.A."/>
            <person name="De Hoog S."/>
            <person name="Sun J."/>
            <person name="Souza E.M."/>
            <person name="Raittz R.T."/>
            <person name="Costa F."/>
            <person name="Leao A.C."/>
            <person name="Tadra-Sfeir M.Z."/>
            <person name="Baura V."/>
            <person name="Balsanelli E."/>
            <person name="Pedrosa F.O."/>
            <person name="Moreno L.F."/>
            <person name="Steffens M.B."/>
            <person name="Xi L."/>
            <person name="Bocca A.L."/>
            <person name="Felipe M.S."/>
            <person name="Teixeira M."/>
            <person name="Telles Filho F.Q."/>
            <person name="Azevedo C.M."/>
            <person name="Gomes R."/>
            <person name="Vicente V.A."/>
        </authorList>
    </citation>
    <scope>NUCLEOTIDE SEQUENCE [LARGE SCALE GENOMIC DNA]</scope>
    <source>
        <strain evidence="4 5">CBS 269.37</strain>
    </source>
</reference>
<dbReference type="InterPro" id="IPR002347">
    <property type="entry name" value="SDR_fam"/>
</dbReference>
<dbReference type="SUPFAM" id="SSF51735">
    <property type="entry name" value="NAD(P)-binding Rossmann-fold domains"/>
    <property type="match status" value="1"/>
</dbReference>
<dbReference type="GO" id="GO:0016491">
    <property type="term" value="F:oxidoreductase activity"/>
    <property type="evidence" value="ECO:0007669"/>
    <property type="project" value="UniProtKB-KW"/>
</dbReference>
<name>A0A177FIM2_9EURO</name>
<keyword evidence="3" id="KW-0560">Oxidoreductase</keyword>
<accession>A0A177FIM2</accession>
<keyword evidence="5" id="KW-1185">Reference proteome</keyword>
<dbReference type="OrthoDB" id="1669814at2759"/>
<keyword evidence="2" id="KW-0521">NADP</keyword>